<evidence type="ECO:0000256" key="1">
    <source>
        <dbReference type="SAM" id="SignalP"/>
    </source>
</evidence>
<evidence type="ECO:0000313" key="3">
    <source>
        <dbReference type="Proteomes" id="UP000237819"/>
    </source>
</evidence>
<evidence type="ECO:0008006" key="4">
    <source>
        <dbReference type="Google" id="ProtNLM"/>
    </source>
</evidence>
<accession>A0A2S8GFL9</accession>
<dbReference type="Proteomes" id="UP000237819">
    <property type="component" value="Unassembled WGS sequence"/>
</dbReference>
<dbReference type="AlphaFoldDB" id="A0A2S8GFL9"/>
<dbReference type="GO" id="GO:0031146">
    <property type="term" value="P:SCF-dependent proteasomal ubiquitin-dependent protein catabolic process"/>
    <property type="evidence" value="ECO:0007669"/>
    <property type="project" value="TreeGrafter"/>
</dbReference>
<dbReference type="EMBL" id="PUHZ01000024">
    <property type="protein sequence ID" value="PQO43258.1"/>
    <property type="molecule type" value="Genomic_DNA"/>
</dbReference>
<dbReference type="InterPro" id="IPR032675">
    <property type="entry name" value="LRR_dom_sf"/>
</dbReference>
<dbReference type="PANTHER" id="PTHR13318">
    <property type="entry name" value="PARTNER OF PAIRED, ISOFORM B-RELATED"/>
    <property type="match status" value="1"/>
</dbReference>
<name>A0A2S8GFL9_9BACT</name>
<evidence type="ECO:0000313" key="2">
    <source>
        <dbReference type="EMBL" id="PQO43258.1"/>
    </source>
</evidence>
<sequence>MSKAIRFAALLAVCCITQTAYSQDVQLGRDEQGEVISARYGGKLGFRATRLRQFPRLETLYVDYGLALTADDLDYLATLSSLQEIEFGFAGVSSEYVTINADLAPLAKLTQLRSLVLCKEKMQDDDLKFVAALPRLEYLEFNGDTNPEGEKGPAVTDRAAEYLGKAPALKHLIIEGFPTLSDKFVDQVTAGVPGLEHFDVTSPAMTDESLRMLAERCERLRWLDMSVPQVTDDGVRHLAAAKNLEMLWIDSPQLTKDCVAAVAELKKLRHLELTVPTIDDQDVGTLVALPQLEILALRRPPLTDQQFAKFRQHAALESAFLNGRQLSKEETLQTVAALPRLRHLTLYGNERLQAVVGQVLAARRPATD</sequence>
<dbReference type="SUPFAM" id="SSF52047">
    <property type="entry name" value="RNI-like"/>
    <property type="match status" value="1"/>
</dbReference>
<feature type="chain" id="PRO_5015398378" description="Leucine Rich repeats (2 copies)" evidence="1">
    <location>
        <begin position="23"/>
        <end position="368"/>
    </location>
</feature>
<organism evidence="2 3">
    <name type="scientific">Blastopirellula marina</name>
    <dbReference type="NCBI Taxonomy" id="124"/>
    <lineage>
        <taxon>Bacteria</taxon>
        <taxon>Pseudomonadati</taxon>
        <taxon>Planctomycetota</taxon>
        <taxon>Planctomycetia</taxon>
        <taxon>Pirellulales</taxon>
        <taxon>Pirellulaceae</taxon>
        <taxon>Blastopirellula</taxon>
    </lineage>
</organism>
<dbReference type="Gene3D" id="3.80.10.10">
    <property type="entry name" value="Ribonuclease Inhibitor"/>
    <property type="match status" value="3"/>
</dbReference>
<comment type="caution">
    <text evidence="2">The sequence shown here is derived from an EMBL/GenBank/DDBJ whole genome shotgun (WGS) entry which is preliminary data.</text>
</comment>
<gene>
    <name evidence="2" type="ORF">C5Y93_26530</name>
</gene>
<feature type="signal peptide" evidence="1">
    <location>
        <begin position="1"/>
        <end position="22"/>
    </location>
</feature>
<reference evidence="2 3" key="1">
    <citation type="submission" date="2018-02" db="EMBL/GenBank/DDBJ databases">
        <title>Comparative genomes isolates from brazilian mangrove.</title>
        <authorList>
            <person name="Araujo J.E."/>
            <person name="Taketani R.G."/>
            <person name="Silva M.C.P."/>
            <person name="Loureco M.V."/>
            <person name="Andreote F.D."/>
        </authorList>
    </citation>
    <scope>NUCLEOTIDE SEQUENCE [LARGE SCALE GENOMIC DNA]</scope>
    <source>
        <strain evidence="2 3">Nap-Phe MGV</strain>
    </source>
</reference>
<proteinExistence type="predicted"/>
<keyword evidence="1" id="KW-0732">Signal</keyword>
<dbReference type="GO" id="GO:0019005">
    <property type="term" value="C:SCF ubiquitin ligase complex"/>
    <property type="evidence" value="ECO:0007669"/>
    <property type="project" value="TreeGrafter"/>
</dbReference>
<protein>
    <recommendedName>
        <fullName evidence="4">Leucine Rich repeats (2 copies)</fullName>
    </recommendedName>
</protein>